<protein>
    <submittedName>
        <fullName evidence="2">Uncharacterized conserved protein, tellurite resistance protein B (TerB) family</fullName>
    </submittedName>
</protein>
<evidence type="ECO:0000313" key="3">
    <source>
        <dbReference type="Proteomes" id="UP000184932"/>
    </source>
</evidence>
<dbReference type="RefSeq" id="WP_074256331.1">
    <property type="nucleotide sequence ID" value="NZ_FSRL01000001.1"/>
</dbReference>
<gene>
    <name evidence="2" type="ORF">SAMN05444002_2295</name>
</gene>
<evidence type="ECO:0000313" key="2">
    <source>
        <dbReference type="EMBL" id="SIO03956.1"/>
    </source>
</evidence>
<name>A0A1N6G8T4_9RHOB</name>
<dbReference type="CDD" id="cd07313">
    <property type="entry name" value="terB_like_2"/>
    <property type="match status" value="1"/>
</dbReference>
<organism evidence="2 3">
    <name type="scientific">Vannielia litorea</name>
    <dbReference type="NCBI Taxonomy" id="1217970"/>
    <lineage>
        <taxon>Bacteria</taxon>
        <taxon>Pseudomonadati</taxon>
        <taxon>Pseudomonadota</taxon>
        <taxon>Alphaproteobacteria</taxon>
        <taxon>Rhodobacterales</taxon>
        <taxon>Paracoccaceae</taxon>
        <taxon>Vannielia</taxon>
    </lineage>
</organism>
<sequence length="147" mass="16059">MFTEFLHRLTGTARTKGQVLPPLDARLALAALLVRVAKSDHTYLASEISRIDKLLARRFGLNPVEAAKLRATAEKLEHQAPPTEDFTALIREAVSYEERIEVLDALWQVVMADGVENPEEAEVLAVVTEALGLAASDAAEVERQNAG</sequence>
<dbReference type="EMBL" id="FSRL01000001">
    <property type="protein sequence ID" value="SIO03956.1"/>
    <property type="molecule type" value="Genomic_DNA"/>
</dbReference>
<feature type="domain" description="Co-chaperone DjlA N-terminal" evidence="1">
    <location>
        <begin position="26"/>
        <end position="140"/>
    </location>
</feature>
<accession>A0A1N6G8T4</accession>
<dbReference type="InterPro" id="IPR007791">
    <property type="entry name" value="DjlA_N"/>
</dbReference>
<dbReference type="SUPFAM" id="SSF158682">
    <property type="entry name" value="TerB-like"/>
    <property type="match status" value="1"/>
</dbReference>
<dbReference type="Pfam" id="PF05099">
    <property type="entry name" value="TerB"/>
    <property type="match status" value="1"/>
</dbReference>
<proteinExistence type="predicted"/>
<dbReference type="Proteomes" id="UP000184932">
    <property type="component" value="Unassembled WGS sequence"/>
</dbReference>
<dbReference type="OrthoDB" id="5402150at2"/>
<evidence type="ECO:0000259" key="1">
    <source>
        <dbReference type="Pfam" id="PF05099"/>
    </source>
</evidence>
<keyword evidence="3" id="KW-1185">Reference proteome</keyword>
<dbReference type="InterPro" id="IPR029024">
    <property type="entry name" value="TerB-like"/>
</dbReference>
<reference evidence="3" key="1">
    <citation type="submission" date="2016-11" db="EMBL/GenBank/DDBJ databases">
        <authorList>
            <person name="Varghese N."/>
            <person name="Submissions S."/>
        </authorList>
    </citation>
    <scope>NUCLEOTIDE SEQUENCE [LARGE SCALE GENOMIC DNA]</scope>
    <source>
        <strain evidence="3">DSM 29440</strain>
    </source>
</reference>
<dbReference type="Gene3D" id="1.10.3680.10">
    <property type="entry name" value="TerB-like"/>
    <property type="match status" value="1"/>
</dbReference>
<dbReference type="STRING" id="1217970.SAMN05444002_2295"/>
<dbReference type="AlphaFoldDB" id="A0A1N6G8T4"/>